<protein>
    <submittedName>
        <fullName evidence="2">Uncharacterized protein</fullName>
    </submittedName>
</protein>
<accession>A0A1J4JY36</accession>
<organism evidence="2 3">
    <name type="scientific">Tritrichomonas foetus</name>
    <dbReference type="NCBI Taxonomy" id="1144522"/>
    <lineage>
        <taxon>Eukaryota</taxon>
        <taxon>Metamonada</taxon>
        <taxon>Parabasalia</taxon>
        <taxon>Tritrichomonadida</taxon>
        <taxon>Tritrichomonadidae</taxon>
        <taxon>Tritrichomonas</taxon>
    </lineage>
</organism>
<keyword evidence="3" id="KW-1185">Reference proteome</keyword>
<feature type="compositionally biased region" description="Basic and acidic residues" evidence="1">
    <location>
        <begin position="281"/>
        <end position="295"/>
    </location>
</feature>
<reference evidence="2" key="1">
    <citation type="submission" date="2016-10" db="EMBL/GenBank/DDBJ databases">
        <authorList>
            <person name="Benchimol M."/>
            <person name="Almeida L.G."/>
            <person name="Vasconcelos A.T."/>
            <person name="Perreira-Neves A."/>
            <person name="Rosa I.A."/>
            <person name="Tasca T."/>
            <person name="Bogo M.R."/>
            <person name="de Souza W."/>
        </authorList>
    </citation>
    <scope>NUCLEOTIDE SEQUENCE [LARGE SCALE GENOMIC DNA]</scope>
    <source>
        <strain evidence="2">K</strain>
    </source>
</reference>
<feature type="region of interest" description="Disordered" evidence="1">
    <location>
        <begin position="254"/>
        <end position="308"/>
    </location>
</feature>
<name>A0A1J4JY36_9EUKA</name>
<comment type="caution">
    <text evidence="2">The sequence shown here is derived from an EMBL/GenBank/DDBJ whole genome shotgun (WGS) entry which is preliminary data.</text>
</comment>
<evidence type="ECO:0000313" key="3">
    <source>
        <dbReference type="Proteomes" id="UP000179807"/>
    </source>
</evidence>
<dbReference type="RefSeq" id="XP_068356504.1">
    <property type="nucleotide sequence ID" value="XM_068506655.1"/>
</dbReference>
<feature type="compositionally biased region" description="Polar residues" evidence="1">
    <location>
        <begin position="18"/>
        <end position="34"/>
    </location>
</feature>
<dbReference type="VEuPathDB" id="TrichDB:TRFO_29229"/>
<feature type="region of interest" description="Disordered" evidence="1">
    <location>
        <begin position="76"/>
        <end position="242"/>
    </location>
</feature>
<feature type="region of interest" description="Disordered" evidence="1">
    <location>
        <begin position="1"/>
        <end position="61"/>
    </location>
</feature>
<feature type="compositionally biased region" description="Basic and acidic residues" evidence="1">
    <location>
        <begin position="217"/>
        <end position="237"/>
    </location>
</feature>
<dbReference type="GeneID" id="94841359"/>
<feature type="compositionally biased region" description="Basic and acidic residues" evidence="1">
    <location>
        <begin position="39"/>
        <end position="61"/>
    </location>
</feature>
<feature type="compositionally biased region" description="Basic and acidic residues" evidence="1">
    <location>
        <begin position="1"/>
        <end position="16"/>
    </location>
</feature>
<dbReference type="Proteomes" id="UP000179807">
    <property type="component" value="Unassembled WGS sequence"/>
</dbReference>
<feature type="compositionally biased region" description="Basic and acidic residues" evidence="1">
    <location>
        <begin position="76"/>
        <end position="94"/>
    </location>
</feature>
<feature type="compositionally biased region" description="Acidic residues" evidence="1">
    <location>
        <begin position="202"/>
        <end position="213"/>
    </location>
</feature>
<dbReference type="EMBL" id="MLAK01000829">
    <property type="protein sequence ID" value="OHT03368.1"/>
    <property type="molecule type" value="Genomic_DNA"/>
</dbReference>
<proteinExistence type="predicted"/>
<gene>
    <name evidence="2" type="ORF">TRFO_29229</name>
</gene>
<sequence length="308" mass="33584">MGSIIKETHENKEKDGASLNNALDNFTSALTGDQNQDDTSDKQDDQIEEKQVKNESNEIDNKLERGLMGNIIKDAYANKENDENINDEVEKSDTDFVGESDFEKDSSAVENSNQEENDAEEKKESPKIEAGLFGNILADAHANKVEDEQTEEPIPESSNNESTDKEAASNNESEKKEESPKLQAGIFGNIVAEAHANKVEDEPQAEENNDETTSETVTRESNEDSSKEDNQAKDDSPKLGAGLMGNIIADAYANKAQDESNANDSAVENERSTTDDNSTNNKKEDDQNNRGDGKLDNAMNSVAGGLLG</sequence>
<feature type="compositionally biased region" description="Basic and acidic residues" evidence="1">
    <location>
        <begin position="162"/>
        <end position="180"/>
    </location>
</feature>
<evidence type="ECO:0000256" key="1">
    <source>
        <dbReference type="SAM" id="MobiDB-lite"/>
    </source>
</evidence>
<dbReference type="AlphaFoldDB" id="A0A1J4JY36"/>
<evidence type="ECO:0000313" key="2">
    <source>
        <dbReference type="EMBL" id="OHT03368.1"/>
    </source>
</evidence>